<dbReference type="Proteomes" id="UP000008021">
    <property type="component" value="Chromosome 10"/>
</dbReference>
<sequence length="75" mass="7986">MPHSPGFSFGQIWRGGRRVVEQRGPGSALRDGGSMKSADGGASVRVWRKPCAADVQMVDSDRVTNHGGMGFRAKA</sequence>
<reference evidence="2" key="2">
    <citation type="submission" date="2018-05" db="EMBL/GenBank/DDBJ databases">
        <title>OmerRS3 (Oryza meridionalis Reference Sequence Version 3).</title>
        <authorList>
            <person name="Zhang J."/>
            <person name="Kudrna D."/>
            <person name="Lee S."/>
            <person name="Talag J."/>
            <person name="Welchert J."/>
            <person name="Wing R.A."/>
        </authorList>
    </citation>
    <scope>NUCLEOTIDE SEQUENCE [LARGE SCALE GENOMIC DNA]</scope>
    <source>
        <strain evidence="2">cv. OR44</strain>
    </source>
</reference>
<dbReference type="EnsemblPlants" id="OMERI10G11090.1">
    <property type="protein sequence ID" value="OMERI10G11090.1"/>
    <property type="gene ID" value="OMERI10G11090"/>
</dbReference>
<keyword evidence="3" id="KW-1185">Reference proteome</keyword>
<protein>
    <submittedName>
        <fullName evidence="2">Uncharacterized protein</fullName>
    </submittedName>
</protein>
<organism evidence="2">
    <name type="scientific">Oryza meridionalis</name>
    <dbReference type="NCBI Taxonomy" id="40149"/>
    <lineage>
        <taxon>Eukaryota</taxon>
        <taxon>Viridiplantae</taxon>
        <taxon>Streptophyta</taxon>
        <taxon>Embryophyta</taxon>
        <taxon>Tracheophyta</taxon>
        <taxon>Spermatophyta</taxon>
        <taxon>Magnoliopsida</taxon>
        <taxon>Liliopsida</taxon>
        <taxon>Poales</taxon>
        <taxon>Poaceae</taxon>
        <taxon>BOP clade</taxon>
        <taxon>Oryzoideae</taxon>
        <taxon>Oryzeae</taxon>
        <taxon>Oryzinae</taxon>
        <taxon>Oryza</taxon>
    </lineage>
</organism>
<evidence type="ECO:0000313" key="2">
    <source>
        <dbReference type="EnsemblPlants" id="OMERI10G11090.1"/>
    </source>
</evidence>
<proteinExistence type="predicted"/>
<evidence type="ECO:0000313" key="3">
    <source>
        <dbReference type="Proteomes" id="UP000008021"/>
    </source>
</evidence>
<dbReference type="HOGENOM" id="CLU_2675222_0_0_1"/>
<evidence type="ECO:0000256" key="1">
    <source>
        <dbReference type="SAM" id="MobiDB-lite"/>
    </source>
</evidence>
<name>A0A0E0EZD2_9ORYZ</name>
<dbReference type="Gramene" id="OMERI10G11090.1">
    <property type="protein sequence ID" value="OMERI10G11090.1"/>
    <property type="gene ID" value="OMERI10G11090"/>
</dbReference>
<dbReference type="AlphaFoldDB" id="A0A0E0EZD2"/>
<accession>A0A0E0EZD2</accession>
<reference evidence="2" key="1">
    <citation type="submission" date="2015-04" db="UniProtKB">
        <authorList>
            <consortium name="EnsemblPlants"/>
        </authorList>
    </citation>
    <scope>IDENTIFICATION</scope>
</reference>
<feature type="region of interest" description="Disordered" evidence="1">
    <location>
        <begin position="1"/>
        <end position="42"/>
    </location>
</feature>